<keyword evidence="2" id="KW-1185">Reference proteome</keyword>
<name>A0A836B9R9_9CHLO</name>
<reference evidence="1" key="1">
    <citation type="journal article" date="2020" name="bioRxiv">
        <title>Comparative genomics of Chlamydomonas.</title>
        <authorList>
            <person name="Craig R.J."/>
            <person name="Hasan A.R."/>
            <person name="Ness R.W."/>
            <person name="Keightley P.D."/>
        </authorList>
    </citation>
    <scope>NUCLEOTIDE SEQUENCE</scope>
    <source>
        <strain evidence="1">CCAP 11/173</strain>
    </source>
</reference>
<evidence type="ECO:0000313" key="2">
    <source>
        <dbReference type="Proteomes" id="UP000613740"/>
    </source>
</evidence>
<protein>
    <submittedName>
        <fullName evidence="1">Uncharacterized protein</fullName>
    </submittedName>
</protein>
<dbReference type="AlphaFoldDB" id="A0A836B9R9"/>
<organism evidence="1 2">
    <name type="scientific">Chlamydomonas schloesseri</name>
    <dbReference type="NCBI Taxonomy" id="2026947"/>
    <lineage>
        <taxon>Eukaryota</taxon>
        <taxon>Viridiplantae</taxon>
        <taxon>Chlorophyta</taxon>
        <taxon>core chlorophytes</taxon>
        <taxon>Chlorophyceae</taxon>
        <taxon>CS clade</taxon>
        <taxon>Chlamydomonadales</taxon>
        <taxon>Chlamydomonadaceae</taxon>
        <taxon>Chlamydomonas</taxon>
    </lineage>
</organism>
<evidence type="ECO:0000313" key="1">
    <source>
        <dbReference type="EMBL" id="KAG2452046.1"/>
    </source>
</evidence>
<proteinExistence type="predicted"/>
<comment type="caution">
    <text evidence="1">The sequence shown here is derived from an EMBL/GenBank/DDBJ whole genome shotgun (WGS) entry which is preliminary data.</text>
</comment>
<accession>A0A836B9R9</accession>
<dbReference type="Proteomes" id="UP000613740">
    <property type="component" value="Unassembled WGS sequence"/>
</dbReference>
<sequence>MEVWLENVVPRLSGHDVAAGLRLAWQAMGRALRDPRHCSLDPRQRICAHVFRTALDKAKKVLEGPEEPRTSFLAAVAAAGARDNLLLALEKGPAGAPIELGVVEAAQLAGTLEIIPAERLTPDCAHTLMARVAERSALQELLAVMDWWGRPAPAKLAVQAAGHGHAPGMWPLLWPAAQPGRPARFEPITYEVYADMVWAAAQGGHAASVQFLVQHAQDAAVPQAVREGWLVNDLCWVRQLGYKLYMSSPRWRPDHAARREEMRPVIEWLETDEARVCMCLPPLDCAPNELD</sequence>
<gene>
    <name evidence="1" type="ORF">HYH02_003082</name>
</gene>
<dbReference type="EMBL" id="JAEHOD010000006">
    <property type="protein sequence ID" value="KAG2452046.1"/>
    <property type="molecule type" value="Genomic_DNA"/>
</dbReference>